<protein>
    <recommendedName>
        <fullName evidence="5">DNA modification methylase</fullName>
    </recommendedName>
</protein>
<evidence type="ECO:0000256" key="2">
    <source>
        <dbReference type="SAM" id="SignalP"/>
    </source>
</evidence>
<gene>
    <name evidence="3" type="ORF">ABCQ75_10240</name>
</gene>
<evidence type="ECO:0000313" key="3">
    <source>
        <dbReference type="EMBL" id="MEN2744915.1"/>
    </source>
</evidence>
<dbReference type="Proteomes" id="UP001422074">
    <property type="component" value="Unassembled WGS sequence"/>
</dbReference>
<reference evidence="3 4" key="1">
    <citation type="submission" date="2024-05" db="EMBL/GenBank/DDBJ databases">
        <title>Sinomonas sp. nov., isolated from a waste landfill.</title>
        <authorList>
            <person name="Zhao Y."/>
        </authorList>
    </citation>
    <scope>NUCLEOTIDE SEQUENCE [LARGE SCALE GENOMIC DNA]</scope>
    <source>
        <strain evidence="3 4">CCTCC AB2014300</strain>
    </source>
</reference>
<feature type="signal peptide" evidence="2">
    <location>
        <begin position="1"/>
        <end position="33"/>
    </location>
</feature>
<accession>A0ABU9X0G9</accession>
<feature type="compositionally biased region" description="Low complexity" evidence="1">
    <location>
        <begin position="167"/>
        <end position="178"/>
    </location>
</feature>
<sequence length="197" mass="19753">MRFTASKPAKRVALIAALGVGLLSATGCGYINAQQTTHKYAASDGIVADLGPLQLRNVLVVSSGRAEGSEGLSADAPGRLLGTVFNTSAQEVALTFSDAGTPVRLDIPANGEVNLGEEGMPIELSESGAIPGGLAPIEFTAAGTSKELSVPVLDGALAEYREYLPSSAATPSATATPSESGDASHAGGETEEASSGH</sequence>
<evidence type="ECO:0000256" key="1">
    <source>
        <dbReference type="SAM" id="MobiDB-lite"/>
    </source>
</evidence>
<feature type="chain" id="PRO_5046395603" description="DNA modification methylase" evidence="2">
    <location>
        <begin position="34"/>
        <end position="197"/>
    </location>
</feature>
<evidence type="ECO:0008006" key="5">
    <source>
        <dbReference type="Google" id="ProtNLM"/>
    </source>
</evidence>
<proteinExistence type="predicted"/>
<feature type="region of interest" description="Disordered" evidence="1">
    <location>
        <begin position="167"/>
        <end position="197"/>
    </location>
</feature>
<keyword evidence="4" id="KW-1185">Reference proteome</keyword>
<evidence type="ECO:0000313" key="4">
    <source>
        <dbReference type="Proteomes" id="UP001422074"/>
    </source>
</evidence>
<organism evidence="3 4">
    <name type="scientific">Sinomonas halotolerans</name>
    <dbReference type="NCBI Taxonomy" id="1644133"/>
    <lineage>
        <taxon>Bacteria</taxon>
        <taxon>Bacillati</taxon>
        <taxon>Actinomycetota</taxon>
        <taxon>Actinomycetes</taxon>
        <taxon>Micrococcales</taxon>
        <taxon>Micrococcaceae</taxon>
        <taxon>Sinomonas</taxon>
    </lineage>
</organism>
<dbReference type="RefSeq" id="WP_345885266.1">
    <property type="nucleotide sequence ID" value="NZ_JBDFRB010000007.1"/>
</dbReference>
<keyword evidence="2" id="KW-0732">Signal</keyword>
<dbReference type="EMBL" id="JBDFRB010000007">
    <property type="protein sequence ID" value="MEN2744915.1"/>
    <property type="molecule type" value="Genomic_DNA"/>
</dbReference>
<comment type="caution">
    <text evidence="3">The sequence shown here is derived from an EMBL/GenBank/DDBJ whole genome shotgun (WGS) entry which is preliminary data.</text>
</comment>
<dbReference type="PROSITE" id="PS51257">
    <property type="entry name" value="PROKAR_LIPOPROTEIN"/>
    <property type="match status" value="1"/>
</dbReference>
<name>A0ABU9X0G9_9MICC</name>